<dbReference type="PANTHER" id="PTHR10742">
    <property type="entry name" value="FLAVIN MONOAMINE OXIDASE"/>
    <property type="match status" value="1"/>
</dbReference>
<keyword evidence="1" id="KW-0732">Signal</keyword>
<feature type="signal peptide" evidence="1">
    <location>
        <begin position="1"/>
        <end position="22"/>
    </location>
</feature>
<dbReference type="EMBL" id="CAJOBJ010019493">
    <property type="protein sequence ID" value="CAF4204955.1"/>
    <property type="molecule type" value="Genomic_DNA"/>
</dbReference>
<dbReference type="GO" id="GO:0016491">
    <property type="term" value="F:oxidoreductase activity"/>
    <property type="evidence" value="ECO:0007669"/>
    <property type="project" value="InterPro"/>
</dbReference>
<proteinExistence type="predicted"/>
<accession>A0A815KZG6</accession>
<reference evidence="3" key="1">
    <citation type="submission" date="2021-02" db="EMBL/GenBank/DDBJ databases">
        <authorList>
            <person name="Nowell W R."/>
        </authorList>
    </citation>
    <scope>NUCLEOTIDE SEQUENCE</scope>
</reference>
<dbReference type="EMBL" id="CAJOBH010004962">
    <property type="protein sequence ID" value="CAF4008813.1"/>
    <property type="molecule type" value="Genomic_DNA"/>
</dbReference>
<protein>
    <recommendedName>
        <fullName evidence="2">Amine oxidase domain-containing protein</fullName>
    </recommendedName>
</protein>
<feature type="domain" description="Amine oxidase" evidence="2">
    <location>
        <begin position="36"/>
        <end position="459"/>
    </location>
</feature>
<evidence type="ECO:0000313" key="3">
    <source>
        <dbReference type="EMBL" id="CAF1402183.1"/>
    </source>
</evidence>
<dbReference type="OrthoDB" id="2219495at2759"/>
<dbReference type="Proteomes" id="UP000663834">
    <property type="component" value="Unassembled WGS sequence"/>
</dbReference>
<name>A0A815KZG6_9BILA</name>
<dbReference type="Proteomes" id="UP000681967">
    <property type="component" value="Unassembled WGS sequence"/>
</dbReference>
<dbReference type="EMBL" id="CAJNOW010006184">
    <property type="protein sequence ID" value="CAF1477144.1"/>
    <property type="molecule type" value="Genomic_DNA"/>
</dbReference>
<sequence>MAPSTSFLFCLQLFSIISISTGNRIFDVVIIGAGPAGIAAAIDLGKASSSISMTILEARNRVGGRVSTDTHTFTGDVSVDIGAEWIHAYGPNNPLYSLHRQLQTNEDKRGDDYFDFFEPEVTGCYDTTSSIVSSQICLGAQQTMNKLFSPKYNATLKLRDVSVWDMIRSEYEKISEGQLKRLVDAMLIGKEEYEAADLNRISARQHFFGDSPGDDEEERGEDMALKRGYGSLIQRIVERFALPIQLNTQVTRIVTSASNRAQILTKNGETIQAKYILITVPLGCLKQETISFEPSLPQWKQNAIDAMGFGDTDKIILQFDKTFWDSKLTTFYIAGASYPFTVSAPKKRILEFMIGGTRARRMEASKDENTIATILNDLKRAFPNQNFKLERYRISRWTADPYARGSYSYYAFNTSLETFETLARECCYNQLFWAGEHTSSGGSVHTAFATGQREAKKILQRFENKLNY</sequence>
<dbReference type="Proteomes" id="UP000681720">
    <property type="component" value="Unassembled WGS sequence"/>
</dbReference>
<gene>
    <name evidence="5" type="ORF">BYL167_LOCUS14104</name>
    <name evidence="3" type="ORF">CJN711_LOCUS22036</name>
    <name evidence="6" type="ORF">GIL414_LOCUS21758</name>
    <name evidence="4" type="ORF">KQP761_LOCUS13359</name>
</gene>
<dbReference type="Gene3D" id="3.50.50.60">
    <property type="entry name" value="FAD/NAD(P)-binding domain"/>
    <property type="match status" value="1"/>
</dbReference>
<dbReference type="EMBL" id="CAJNOV010010344">
    <property type="protein sequence ID" value="CAF1402183.1"/>
    <property type="molecule type" value="Genomic_DNA"/>
</dbReference>
<dbReference type="SUPFAM" id="SSF54373">
    <property type="entry name" value="FAD-linked reductases, C-terminal domain"/>
    <property type="match status" value="1"/>
</dbReference>
<dbReference type="InterPro" id="IPR002937">
    <property type="entry name" value="Amino_oxidase"/>
</dbReference>
<dbReference type="InterPro" id="IPR050281">
    <property type="entry name" value="Flavin_monoamine_oxidase"/>
</dbReference>
<dbReference type="AlphaFoldDB" id="A0A815KZG6"/>
<dbReference type="Proteomes" id="UP000663855">
    <property type="component" value="Unassembled WGS sequence"/>
</dbReference>
<comment type="caution">
    <text evidence="3">The sequence shown here is derived from an EMBL/GenBank/DDBJ whole genome shotgun (WGS) entry which is preliminary data.</text>
</comment>
<dbReference type="InterPro" id="IPR036188">
    <property type="entry name" value="FAD/NAD-bd_sf"/>
</dbReference>
<evidence type="ECO:0000256" key="1">
    <source>
        <dbReference type="SAM" id="SignalP"/>
    </source>
</evidence>
<dbReference type="Gene3D" id="3.90.660.10">
    <property type="match status" value="1"/>
</dbReference>
<dbReference type="Pfam" id="PF01593">
    <property type="entry name" value="Amino_oxidase"/>
    <property type="match status" value="1"/>
</dbReference>
<evidence type="ECO:0000313" key="7">
    <source>
        <dbReference type="Proteomes" id="UP000663855"/>
    </source>
</evidence>
<evidence type="ECO:0000259" key="2">
    <source>
        <dbReference type="Pfam" id="PF01593"/>
    </source>
</evidence>
<feature type="chain" id="PRO_5035687311" description="Amine oxidase domain-containing protein" evidence="1">
    <location>
        <begin position="23"/>
        <end position="468"/>
    </location>
</feature>
<dbReference type="SUPFAM" id="SSF51905">
    <property type="entry name" value="FAD/NAD(P)-binding domain"/>
    <property type="match status" value="1"/>
</dbReference>
<organism evidence="3 7">
    <name type="scientific">Rotaria magnacalcarata</name>
    <dbReference type="NCBI Taxonomy" id="392030"/>
    <lineage>
        <taxon>Eukaryota</taxon>
        <taxon>Metazoa</taxon>
        <taxon>Spiralia</taxon>
        <taxon>Gnathifera</taxon>
        <taxon>Rotifera</taxon>
        <taxon>Eurotatoria</taxon>
        <taxon>Bdelloidea</taxon>
        <taxon>Philodinida</taxon>
        <taxon>Philodinidae</taxon>
        <taxon>Rotaria</taxon>
    </lineage>
</organism>
<evidence type="ECO:0000313" key="6">
    <source>
        <dbReference type="EMBL" id="CAF4204955.1"/>
    </source>
</evidence>
<evidence type="ECO:0000313" key="5">
    <source>
        <dbReference type="EMBL" id="CAF4008813.1"/>
    </source>
</evidence>
<evidence type="ECO:0000313" key="4">
    <source>
        <dbReference type="EMBL" id="CAF1477144.1"/>
    </source>
</evidence>
<dbReference type="PANTHER" id="PTHR10742:SF410">
    <property type="entry name" value="LYSINE-SPECIFIC HISTONE DEMETHYLASE 2"/>
    <property type="match status" value="1"/>
</dbReference>